<dbReference type="RefSeq" id="WP_058930031.1">
    <property type="nucleotide sequence ID" value="NZ_CP013747.1"/>
</dbReference>
<dbReference type="Gene3D" id="3.10.450.30">
    <property type="entry name" value="Microbial ribonucleases"/>
    <property type="match status" value="1"/>
</dbReference>
<gene>
    <name evidence="3" type="ORF">AU252_06545</name>
</gene>
<dbReference type="GO" id="GO:0016787">
    <property type="term" value="F:hydrolase activity"/>
    <property type="evidence" value="ECO:0007669"/>
    <property type="project" value="UniProtKB-KW"/>
</dbReference>
<reference evidence="3 4" key="1">
    <citation type="submission" date="2015-12" db="EMBL/GenBank/DDBJ databases">
        <authorList>
            <person name="Shamseldin A."/>
            <person name="Moawad H."/>
            <person name="Abd El-Rahim W.M."/>
            <person name="Sadowsky M.J."/>
        </authorList>
    </citation>
    <scope>NUCLEOTIDE SEQUENCE [LARGE SCALE GENOMIC DNA]</scope>
    <source>
        <strain evidence="3 4">Ar51</strain>
    </source>
</reference>
<sequence>MRNRSIALLLTGLLAIAVFAFGGPGLLETLAGSTTPAASSSAAPVPGAPVPGPAEVPAPAVVPANPSGLPAIKESQLPAEARTTLAAIRAGGPYRYSQDNKTFGNFERILPRQGSGYYREYTVPTPGESDRGARRIVTGSEGEKYYTQDHYDSFKFIAEGS</sequence>
<protein>
    <submittedName>
        <fullName evidence="3">Ribonuclease</fullName>
    </submittedName>
</protein>
<dbReference type="SUPFAM" id="SSF53933">
    <property type="entry name" value="Microbial ribonucleases"/>
    <property type="match status" value="1"/>
</dbReference>
<accession>A0A0U3NVM3</accession>
<dbReference type="AlphaFoldDB" id="A0A0U3NVM3"/>
<dbReference type="Proteomes" id="UP000065151">
    <property type="component" value="Chromosome"/>
</dbReference>
<dbReference type="Pfam" id="PF00545">
    <property type="entry name" value="Ribonuclease"/>
    <property type="match status" value="1"/>
</dbReference>
<dbReference type="STRING" id="121292.AU252_06545"/>
<evidence type="ECO:0000256" key="1">
    <source>
        <dbReference type="ARBA" id="ARBA00022722"/>
    </source>
</evidence>
<dbReference type="InterPro" id="IPR000026">
    <property type="entry name" value="N1-like"/>
</dbReference>
<evidence type="ECO:0000313" key="4">
    <source>
        <dbReference type="Proteomes" id="UP000065151"/>
    </source>
</evidence>
<dbReference type="InterPro" id="IPR016191">
    <property type="entry name" value="Ribonuclease/ribotoxin"/>
</dbReference>
<organism evidence="3">
    <name type="scientific">Pseudarthrobacter sulfonivorans</name>
    <dbReference type="NCBI Taxonomy" id="121292"/>
    <lineage>
        <taxon>Bacteria</taxon>
        <taxon>Bacillati</taxon>
        <taxon>Actinomycetota</taxon>
        <taxon>Actinomycetes</taxon>
        <taxon>Micrococcales</taxon>
        <taxon>Micrococcaceae</taxon>
        <taxon>Pseudarthrobacter</taxon>
    </lineage>
</organism>
<proteinExistence type="predicted"/>
<dbReference type="KEGG" id="psul:AU252_06545"/>
<evidence type="ECO:0000313" key="3">
    <source>
        <dbReference type="EMBL" id="ALV40863.1"/>
    </source>
</evidence>
<dbReference type="EMBL" id="CP013747">
    <property type="protein sequence ID" value="ALV40863.1"/>
    <property type="molecule type" value="Genomic_DNA"/>
</dbReference>
<name>A0A0U3NVM3_9MICC</name>
<evidence type="ECO:0000256" key="2">
    <source>
        <dbReference type="ARBA" id="ARBA00022801"/>
    </source>
</evidence>
<dbReference type="GO" id="GO:0003723">
    <property type="term" value="F:RNA binding"/>
    <property type="evidence" value="ECO:0007669"/>
    <property type="project" value="InterPro"/>
</dbReference>
<keyword evidence="1" id="KW-0540">Nuclease</keyword>
<dbReference type="GO" id="GO:0004521">
    <property type="term" value="F:RNA endonuclease activity"/>
    <property type="evidence" value="ECO:0007669"/>
    <property type="project" value="InterPro"/>
</dbReference>
<keyword evidence="2" id="KW-0378">Hydrolase</keyword>